<keyword evidence="2" id="KW-1133">Transmembrane helix</keyword>
<proteinExistence type="predicted"/>
<keyword evidence="4" id="KW-1185">Reference proteome</keyword>
<keyword evidence="2" id="KW-0812">Transmembrane</keyword>
<organism evidence="3 4">
    <name type="scientific">Janibacter cremeus</name>
    <dbReference type="NCBI Taxonomy" id="1285192"/>
    <lineage>
        <taxon>Bacteria</taxon>
        <taxon>Bacillati</taxon>
        <taxon>Actinomycetota</taxon>
        <taxon>Actinomycetes</taxon>
        <taxon>Micrococcales</taxon>
        <taxon>Intrasporangiaceae</taxon>
        <taxon>Janibacter</taxon>
    </lineage>
</organism>
<dbReference type="InterPro" id="IPR029468">
    <property type="entry name" value="O-ag_pol_Wzy"/>
</dbReference>
<protein>
    <recommendedName>
        <fullName evidence="5">Oligosaccharide repeat unit polymerase</fullName>
    </recommendedName>
</protein>
<evidence type="ECO:0000313" key="3">
    <source>
        <dbReference type="EMBL" id="NYF97393.1"/>
    </source>
</evidence>
<evidence type="ECO:0000256" key="1">
    <source>
        <dbReference type="SAM" id="MobiDB-lite"/>
    </source>
</evidence>
<feature type="transmembrane region" description="Helical" evidence="2">
    <location>
        <begin position="381"/>
        <end position="402"/>
    </location>
</feature>
<feature type="transmembrane region" description="Helical" evidence="2">
    <location>
        <begin position="116"/>
        <end position="133"/>
    </location>
</feature>
<evidence type="ECO:0000256" key="2">
    <source>
        <dbReference type="SAM" id="Phobius"/>
    </source>
</evidence>
<evidence type="ECO:0000313" key="4">
    <source>
        <dbReference type="Proteomes" id="UP000554054"/>
    </source>
</evidence>
<dbReference type="Pfam" id="PF14296">
    <property type="entry name" value="O-ag_pol_Wzy"/>
    <property type="match status" value="1"/>
</dbReference>
<sequence>MRAHVRRGPSVHGSSVAHPGPNKVRTLSEQASAWGILARMDANSTQTAAFIIGTLATVVAVRVGLRRTLPGDLFHPLVFPTLYVSVACLGPAAWLYFRNDSLGYINSSQLGTRYPVLMTVAVLGFIFGSAIRFQPPKNFQRHQGRGLAVDSRTLITVGRIAILLPLAMAVLDLSNGLVLTRGQDQATYTVSDSIGVAAFLLTPAALTLILVGRTKLERRSLLSLWDWTVVATLVTALALSGRRGAALSAFLLILMLMAYRKKAKLRIVIGLGAVLAFAHSVVQYRIEAVGGTVKLSPAEVLLRDLGSVVFTTGTTDSILSESDDYRHGASLLAAAIRLIPSPVAIRLIGPPSNTGALQFRDLLSGTRADQGYGYSIPAEGVLNFGVLGLFTLCLGCGALLAWLYARFDLTGNHAINWIYLTAIATLPFAWRSDALGAVKGVLYPLVIMAVVATVARASMQRDAPSTPLAWQR</sequence>
<comment type="caution">
    <text evidence="3">The sequence shown here is derived from an EMBL/GenBank/DDBJ whole genome shotgun (WGS) entry which is preliminary data.</text>
</comment>
<dbReference type="Proteomes" id="UP000554054">
    <property type="component" value="Unassembled WGS sequence"/>
</dbReference>
<feature type="region of interest" description="Disordered" evidence="1">
    <location>
        <begin position="1"/>
        <end position="23"/>
    </location>
</feature>
<feature type="transmembrane region" description="Helical" evidence="2">
    <location>
        <begin position="414"/>
        <end position="430"/>
    </location>
</feature>
<feature type="transmembrane region" description="Helical" evidence="2">
    <location>
        <begin position="267"/>
        <end position="286"/>
    </location>
</feature>
<feature type="transmembrane region" description="Helical" evidence="2">
    <location>
        <begin position="194"/>
        <end position="212"/>
    </location>
</feature>
<feature type="transmembrane region" description="Helical" evidence="2">
    <location>
        <begin position="77"/>
        <end position="96"/>
    </location>
</feature>
<reference evidence="3 4" key="1">
    <citation type="submission" date="2020-07" db="EMBL/GenBank/DDBJ databases">
        <title>Sequencing the genomes of 1000 actinobacteria strains.</title>
        <authorList>
            <person name="Klenk H.-P."/>
        </authorList>
    </citation>
    <scope>NUCLEOTIDE SEQUENCE [LARGE SCALE GENOMIC DNA]</scope>
    <source>
        <strain evidence="3 4">DSM 26154</strain>
    </source>
</reference>
<dbReference type="AlphaFoldDB" id="A0A852VRR5"/>
<gene>
    <name evidence="3" type="ORF">BJY20_000785</name>
</gene>
<evidence type="ECO:0008006" key="5">
    <source>
        <dbReference type="Google" id="ProtNLM"/>
    </source>
</evidence>
<feature type="transmembrane region" description="Helical" evidence="2">
    <location>
        <begin position="436"/>
        <end position="455"/>
    </location>
</feature>
<dbReference type="EMBL" id="JACCAE010000001">
    <property type="protein sequence ID" value="NYF97393.1"/>
    <property type="molecule type" value="Genomic_DNA"/>
</dbReference>
<feature type="transmembrane region" description="Helical" evidence="2">
    <location>
        <begin position="154"/>
        <end position="174"/>
    </location>
</feature>
<accession>A0A852VRR5</accession>
<name>A0A852VRR5_9MICO</name>
<dbReference type="RefSeq" id="WP_425484119.1">
    <property type="nucleotide sequence ID" value="NZ_JACCAE010000001.1"/>
</dbReference>
<feature type="transmembrane region" description="Helical" evidence="2">
    <location>
        <begin position="47"/>
        <end position="65"/>
    </location>
</feature>
<keyword evidence="2" id="KW-0472">Membrane</keyword>